<organism evidence="4">
    <name type="scientific">Chlorella variabilis</name>
    <name type="common">Green alga</name>
    <dbReference type="NCBI Taxonomy" id="554065"/>
    <lineage>
        <taxon>Eukaryota</taxon>
        <taxon>Viridiplantae</taxon>
        <taxon>Chlorophyta</taxon>
        <taxon>core chlorophytes</taxon>
        <taxon>Trebouxiophyceae</taxon>
        <taxon>Chlorellales</taxon>
        <taxon>Chlorellaceae</taxon>
        <taxon>Chlorella clade</taxon>
        <taxon>Chlorella</taxon>
    </lineage>
</organism>
<evidence type="ECO:0000256" key="1">
    <source>
        <dbReference type="SAM" id="MobiDB-lite"/>
    </source>
</evidence>
<feature type="region of interest" description="Disordered" evidence="1">
    <location>
        <begin position="36"/>
        <end position="60"/>
    </location>
</feature>
<dbReference type="GeneID" id="17352403"/>
<feature type="signal peptide" evidence="2">
    <location>
        <begin position="1"/>
        <end position="29"/>
    </location>
</feature>
<protein>
    <recommendedName>
        <fullName evidence="5">Tyrosine-protein kinase ephrin type A/B receptor-like domain-containing protein</fullName>
    </recommendedName>
</protein>
<dbReference type="EMBL" id="GL433853">
    <property type="protein sequence ID" value="EFN52927.1"/>
    <property type="molecule type" value="Genomic_DNA"/>
</dbReference>
<reference evidence="3 4" key="1">
    <citation type="journal article" date="2010" name="Plant Cell">
        <title>The Chlorella variabilis NC64A genome reveals adaptation to photosymbiosis, coevolution with viruses, and cryptic sex.</title>
        <authorList>
            <person name="Blanc G."/>
            <person name="Duncan G."/>
            <person name="Agarkova I."/>
            <person name="Borodovsky M."/>
            <person name="Gurnon J."/>
            <person name="Kuo A."/>
            <person name="Lindquist E."/>
            <person name="Lucas S."/>
            <person name="Pangilinan J."/>
            <person name="Polle J."/>
            <person name="Salamov A."/>
            <person name="Terry A."/>
            <person name="Yamada T."/>
            <person name="Dunigan D.D."/>
            <person name="Grigoriev I.V."/>
            <person name="Claverie J.M."/>
            <person name="Van Etten J.L."/>
        </authorList>
    </citation>
    <scope>NUCLEOTIDE SEQUENCE [LARGE SCALE GENOMIC DNA]</scope>
    <source>
        <strain evidence="3 4">NC64A</strain>
    </source>
</reference>
<dbReference type="Proteomes" id="UP000008141">
    <property type="component" value="Unassembled WGS sequence"/>
</dbReference>
<feature type="region of interest" description="Disordered" evidence="1">
    <location>
        <begin position="122"/>
        <end position="165"/>
    </location>
</feature>
<evidence type="ECO:0000313" key="3">
    <source>
        <dbReference type="EMBL" id="EFN52927.1"/>
    </source>
</evidence>
<dbReference type="RefSeq" id="XP_005845029.1">
    <property type="nucleotide sequence ID" value="XM_005844967.1"/>
</dbReference>
<feature type="chain" id="PRO_5003156555" description="Tyrosine-protein kinase ephrin type A/B receptor-like domain-containing protein" evidence="2">
    <location>
        <begin position="30"/>
        <end position="674"/>
    </location>
</feature>
<accession>E1ZM17</accession>
<evidence type="ECO:0008006" key="5">
    <source>
        <dbReference type="Google" id="ProtNLM"/>
    </source>
</evidence>
<proteinExistence type="predicted"/>
<keyword evidence="4" id="KW-1185">Reference proteome</keyword>
<dbReference type="KEGG" id="cvr:CHLNCDRAFT_137253"/>
<keyword evidence="2" id="KW-0732">Signal</keyword>
<dbReference type="AlphaFoldDB" id="E1ZM17"/>
<sequence>MAPANPSRLPQVLLLAAVGLALMAASAAADDAVAASTAGQDPWRKGETWPTFKGPRGKDKRPIFSSFKEYSAFCDKTWPDPNTPAGCKPPKGSGLKFNPKRMPKGVLPYGACTGRPLDHKEHTINKDANATRPAKPVPPPKKYQPAKSSGNQGKPWGYGKPAGRRLLSGEEGATVMRAAHVRATRTHRRLHQAGGGADQCPGLQCVTNIPSLALDFSLPLDLPDGSTLDLGEVIDPSTIVNDFLALTGGALCDLSFSGADIASGAWLAQLIGRSNSSLAQKAGSLKFVTVSFKATLKALINTDPLNDNQVGVPASFDDFRVLANLDAAPVINLGGKIPLELGDIFQARTNLYLANDNDGFTLAAGLNITQGGLGGLLGKLVTMPVEARDAISAIFNAGQIGSPVLLKGLNVFAGAEGWALRVELAAGNTGVMAGIGPMLDLIRLAFPQVPRTVGGTFGISGRTQGNGLPIGATLGLNGVGDKTLYFCSTTADCPSGSSCQLGLCSTTTCGSGTFPTSAVSCSLAACPPGFVNTGLTCAEQCKAGEVDQGATCAACPAGKEYDAGLCYTPCDRARNYYPVGPVCWQRCGAGFTDIGALCRFNGRSSFGKGCCCIKAFGRDNGCCGCPANMNDAGCFCYPTTIWKSSYGRGVGTVPGIRNKQSISRIVIPTVTLPN</sequence>
<evidence type="ECO:0000313" key="4">
    <source>
        <dbReference type="Proteomes" id="UP000008141"/>
    </source>
</evidence>
<dbReference type="InParanoid" id="E1ZM17"/>
<name>E1ZM17_CHLVA</name>
<gene>
    <name evidence="3" type="ORF">CHLNCDRAFT_137253</name>
</gene>
<evidence type="ECO:0000256" key="2">
    <source>
        <dbReference type="SAM" id="SignalP"/>
    </source>
</evidence>